<feature type="domain" description="ABC transporter" evidence="5">
    <location>
        <begin position="1"/>
        <end position="224"/>
    </location>
</feature>
<dbReference type="InterPro" id="IPR017871">
    <property type="entry name" value="ABC_transporter-like_CS"/>
</dbReference>
<evidence type="ECO:0000256" key="1">
    <source>
        <dbReference type="ARBA" id="ARBA00005417"/>
    </source>
</evidence>
<evidence type="ECO:0000256" key="4">
    <source>
        <dbReference type="ARBA" id="ARBA00022840"/>
    </source>
</evidence>
<gene>
    <name evidence="6" type="primary">nrtC</name>
    <name evidence="6" type="ORF">NEJAP_2500</name>
</gene>
<evidence type="ECO:0000256" key="3">
    <source>
        <dbReference type="ARBA" id="ARBA00022741"/>
    </source>
</evidence>
<dbReference type="Proteomes" id="UP000595332">
    <property type="component" value="Chromosome"/>
</dbReference>
<dbReference type="PROSITE" id="PS50893">
    <property type="entry name" value="ABC_TRANSPORTER_2"/>
    <property type="match status" value="1"/>
</dbReference>
<keyword evidence="6" id="KW-0378">Hydrolase</keyword>
<dbReference type="Gene3D" id="3.40.50.300">
    <property type="entry name" value="P-loop containing nucleotide triphosphate hydrolases"/>
    <property type="match status" value="1"/>
</dbReference>
<dbReference type="EC" id="3.6.3.-" evidence="6"/>
<dbReference type="InterPro" id="IPR050166">
    <property type="entry name" value="ABC_transporter_ATP-bind"/>
</dbReference>
<dbReference type="EMBL" id="AP014546">
    <property type="protein sequence ID" value="BBB30445.1"/>
    <property type="molecule type" value="Genomic_DNA"/>
</dbReference>
<keyword evidence="4 6" id="KW-0067">ATP-binding</keyword>
<keyword evidence="2" id="KW-0813">Transport</keyword>
<dbReference type="PROSITE" id="PS00211">
    <property type="entry name" value="ABC_TRANSPORTER_1"/>
    <property type="match status" value="1"/>
</dbReference>
<evidence type="ECO:0000256" key="2">
    <source>
        <dbReference type="ARBA" id="ARBA00022448"/>
    </source>
</evidence>
<dbReference type="InterPro" id="IPR027417">
    <property type="entry name" value="P-loop_NTPase"/>
</dbReference>
<organism evidence="6 7">
    <name type="scientific">Neptunomonas japonica JAMM 1380</name>
    <dbReference type="NCBI Taxonomy" id="1441457"/>
    <lineage>
        <taxon>Bacteria</taxon>
        <taxon>Pseudomonadati</taxon>
        <taxon>Pseudomonadota</taxon>
        <taxon>Gammaproteobacteria</taxon>
        <taxon>Oceanospirillales</taxon>
        <taxon>Oceanospirillaceae</taxon>
        <taxon>Neptunomonas</taxon>
    </lineage>
</organism>
<dbReference type="RefSeq" id="WP_201347629.1">
    <property type="nucleotide sequence ID" value="NZ_AP014546.1"/>
</dbReference>
<dbReference type="KEGG" id="njp:NEJAP_2500"/>
<evidence type="ECO:0000313" key="6">
    <source>
        <dbReference type="EMBL" id="BBB30445.1"/>
    </source>
</evidence>
<dbReference type="Pfam" id="PF00005">
    <property type="entry name" value="ABC_tran"/>
    <property type="match status" value="1"/>
</dbReference>
<name>A0A7R6SWG0_9GAMM</name>
<reference evidence="6 7" key="1">
    <citation type="journal article" date="2008" name="Int. J. Syst. Evol. Microbiol.">
        <title>Neptunomonas japonica sp. nov., an Osedax japonicus symbiont-like bacterium isolated from sediment adjacent to sperm whale carcasses off Kagoshima, Japan.</title>
        <authorList>
            <person name="Miyazaki M."/>
            <person name="Nogi Y."/>
            <person name="Fujiwara Y."/>
            <person name="Kawato M."/>
            <person name="Kubokawa K."/>
            <person name="Horikoshi K."/>
        </authorList>
    </citation>
    <scope>NUCLEOTIDE SEQUENCE [LARGE SCALE GENOMIC DNA]</scope>
    <source>
        <strain evidence="6 7">JAMM 1380</strain>
    </source>
</reference>
<dbReference type="SUPFAM" id="SSF52540">
    <property type="entry name" value="P-loop containing nucleoside triphosphate hydrolases"/>
    <property type="match status" value="1"/>
</dbReference>
<protein>
    <submittedName>
        <fullName evidence="6">NitT/TauT family transport system ATP-binding protein</fullName>
        <ecNumber evidence="6">3.6.3.-</ecNumber>
    </submittedName>
</protein>
<dbReference type="InterPro" id="IPR003593">
    <property type="entry name" value="AAA+_ATPase"/>
</dbReference>
<evidence type="ECO:0000259" key="5">
    <source>
        <dbReference type="PROSITE" id="PS50893"/>
    </source>
</evidence>
<dbReference type="PANTHER" id="PTHR42788">
    <property type="entry name" value="TAURINE IMPORT ATP-BINDING PROTEIN-RELATED"/>
    <property type="match status" value="1"/>
</dbReference>
<sequence length="224" mass="25200">MFEFTVEGLELSDKKILAALNIKLNPGETHCLLGPSGSGKTSLLNVMAGLQQESIVKNVKGESQNLWSQRKPDIGYLFQQPRLLPWRTITQNLLLVEPNKEIVMHRLSEVRLQDYADYYPAKISLGMARRVALARCLLLKPELVLMDEPLTSLDLPTAREMRKLIKRLVCGHPTRSMIYVTHNLDEALELGDTVSVLGNAPAEVIYSNSINSLSREELETLLKH</sequence>
<dbReference type="InterPro" id="IPR003439">
    <property type="entry name" value="ABC_transporter-like_ATP-bd"/>
</dbReference>
<proteinExistence type="inferred from homology"/>
<dbReference type="AlphaFoldDB" id="A0A7R6SWG0"/>
<dbReference type="SMART" id="SM00382">
    <property type="entry name" value="AAA"/>
    <property type="match status" value="1"/>
</dbReference>
<keyword evidence="7" id="KW-1185">Reference proteome</keyword>
<evidence type="ECO:0000313" key="7">
    <source>
        <dbReference type="Proteomes" id="UP000595332"/>
    </source>
</evidence>
<dbReference type="GO" id="GO:0005524">
    <property type="term" value="F:ATP binding"/>
    <property type="evidence" value="ECO:0007669"/>
    <property type="project" value="UniProtKB-KW"/>
</dbReference>
<dbReference type="PANTHER" id="PTHR42788:SF19">
    <property type="entry name" value="ALIPHATIC SULFONATES IMPORT ATP-BINDING PROTEIN SSUB 2"/>
    <property type="match status" value="1"/>
</dbReference>
<comment type="similarity">
    <text evidence="1">Belongs to the ABC transporter superfamily.</text>
</comment>
<dbReference type="GO" id="GO:0016887">
    <property type="term" value="F:ATP hydrolysis activity"/>
    <property type="evidence" value="ECO:0007669"/>
    <property type="project" value="InterPro"/>
</dbReference>
<accession>A0A7R6SWG0</accession>
<keyword evidence="3" id="KW-0547">Nucleotide-binding</keyword>